<dbReference type="Gene3D" id="1.10.630.10">
    <property type="entry name" value="Cytochrome P450"/>
    <property type="match status" value="1"/>
</dbReference>
<dbReference type="PRINTS" id="PR00463">
    <property type="entry name" value="EP450I"/>
</dbReference>
<evidence type="ECO:0000256" key="1">
    <source>
        <dbReference type="ARBA" id="ARBA00001971"/>
    </source>
</evidence>
<dbReference type="GO" id="GO:0008202">
    <property type="term" value="P:steroid metabolic process"/>
    <property type="evidence" value="ECO:0007669"/>
    <property type="project" value="TreeGrafter"/>
</dbReference>
<keyword evidence="7 15" id="KW-0479">Metal-binding</keyword>
<evidence type="ECO:0000313" key="20">
    <source>
        <dbReference type="RefSeq" id="XP_054945819.1"/>
    </source>
</evidence>
<evidence type="ECO:0000256" key="14">
    <source>
        <dbReference type="ARBA" id="ARBA00037347"/>
    </source>
</evidence>
<comment type="function">
    <text evidence="14">Cytochromes P450 are a group of heme-thiolate monooxygenases. In liver microsomes, this enzyme is involved in an NADPH-dependent electron transport pathway. It oxidizes a variety of structurally unrelated compounds, including steroids, fatty acids, and xenobiotics.</text>
</comment>
<evidence type="ECO:0000256" key="6">
    <source>
        <dbReference type="ARBA" id="ARBA00022617"/>
    </source>
</evidence>
<evidence type="ECO:0000256" key="13">
    <source>
        <dbReference type="ARBA" id="ARBA00023136"/>
    </source>
</evidence>
<comment type="similarity">
    <text evidence="4 16">Belongs to the cytochrome P450 family.</text>
</comment>
<dbReference type="RefSeq" id="XP_054945820.1">
    <property type="nucleotide sequence ID" value="XM_055089845.1"/>
</dbReference>
<dbReference type="SUPFAM" id="SSF48264">
    <property type="entry name" value="Cytochrome P450"/>
    <property type="match status" value="1"/>
</dbReference>
<keyword evidence="6 15" id="KW-0349">Heme</keyword>
<dbReference type="GO" id="GO:0020037">
    <property type="term" value="F:heme binding"/>
    <property type="evidence" value="ECO:0007669"/>
    <property type="project" value="InterPro"/>
</dbReference>
<evidence type="ECO:0000256" key="16">
    <source>
        <dbReference type="RuleBase" id="RU000461"/>
    </source>
</evidence>
<keyword evidence="12 16" id="KW-0503">Monooxygenase</keyword>
<reference evidence="19 20" key="1">
    <citation type="submission" date="2025-04" db="UniProtKB">
        <authorList>
            <consortium name="RefSeq"/>
        </authorList>
    </citation>
    <scope>IDENTIFICATION</scope>
    <source>
        <tissue evidence="19 20">Muscle</tissue>
    </source>
</reference>
<evidence type="ECO:0000313" key="19">
    <source>
        <dbReference type="RefSeq" id="XP_028355935.1"/>
    </source>
</evidence>
<keyword evidence="11 15" id="KW-0408">Iron</keyword>
<keyword evidence="17" id="KW-1133">Transmembrane helix</keyword>
<dbReference type="InterPro" id="IPR050705">
    <property type="entry name" value="Cytochrome_P450_3A"/>
</dbReference>
<sequence>MDLIPSFSVETWVLLVTSLVLLYLVSCGGLATSSPKPLPATSSPQPLFSSTLSILRNTRLRRPARFPAPQLWDSTQNRYGTYSHGLFKKLGIPGPRPLPYFGNILSYRKGIWDFDNKCFKKYGKMWGCYEGHWPLLVITDPDIIKTVLVKECYSVFTNRRSFGPVGILKNAISLSEDEQWKKIRTLLSPAFTSGKLKEMFPIISQIGDVLVRNLKKEAEKGKPINMKDFFGAYSMDVITGTAFGVNIDSLNNPQDPFVENSKKILKFNLLSALAFSIILFPFLTPIFEVLNITLIPRSSVNFLAKSVKRMKESRLKDKQTHRVDLLQLMINSQNSKDVDTHKVLSDIELMAQSIIFIFAGYETTSSSLSFIVYELATHPDVQQKLQEEIDATFPNKAPPTCEALVRMEYLDMVLSETLRVFPIAGRLERVCKKDVVVNGVFIPKGTTVVVPLFVLHNDPELWPEPEEFRPERFSKKNKESINPYTYLPFGTGPRNCIGMRFVMMSMKLALVRILQNFSFKPCKETQIPLKLSTRGLTQLQKPIVLKVVSRDATISGA</sequence>
<evidence type="ECO:0000313" key="22">
    <source>
        <dbReference type="RefSeq" id="XP_054945821.1"/>
    </source>
</evidence>
<dbReference type="GeneID" id="102979137"/>
<keyword evidence="9" id="KW-0492">Microsome</keyword>
<dbReference type="KEGG" id="pcad:102979137"/>
<proteinExistence type="inferred from homology"/>
<name>A0A455C4H4_PHYMC</name>
<dbReference type="CDD" id="cd20650">
    <property type="entry name" value="CYP3A"/>
    <property type="match status" value="1"/>
</dbReference>
<dbReference type="PROSITE" id="PS00086">
    <property type="entry name" value="CYTOCHROME_P450"/>
    <property type="match status" value="1"/>
</dbReference>
<keyword evidence="8" id="KW-0256">Endoplasmic reticulum</keyword>
<dbReference type="Proteomes" id="UP000248484">
    <property type="component" value="Chromosome 14"/>
</dbReference>
<keyword evidence="17" id="KW-0812">Transmembrane</keyword>
<dbReference type="EC" id="1.14.14.1" evidence="5"/>
<dbReference type="GO" id="GO:0016712">
    <property type="term" value="F:oxidoreductase activity, acting on paired donors, with incorporation or reduction of molecular oxygen, reduced flavin or flavoprotein as one donor, and incorporation of one atom of oxygen"/>
    <property type="evidence" value="ECO:0007669"/>
    <property type="project" value="UniProtKB-EC"/>
</dbReference>
<dbReference type="PANTHER" id="PTHR24302">
    <property type="entry name" value="CYTOCHROME P450 FAMILY 3"/>
    <property type="match status" value="1"/>
</dbReference>
<evidence type="ECO:0000256" key="10">
    <source>
        <dbReference type="ARBA" id="ARBA00023002"/>
    </source>
</evidence>
<comment type="cofactor">
    <cofactor evidence="1 15">
        <name>heme</name>
        <dbReference type="ChEBI" id="CHEBI:30413"/>
    </cofactor>
</comment>
<dbReference type="Pfam" id="PF00067">
    <property type="entry name" value="p450"/>
    <property type="match status" value="1"/>
</dbReference>
<dbReference type="OrthoDB" id="1470350at2759"/>
<dbReference type="InterPro" id="IPR017972">
    <property type="entry name" value="Cyt_P450_CS"/>
</dbReference>
<dbReference type="RefSeq" id="XP_028355935.1">
    <property type="nucleotide sequence ID" value="XM_028500134.2"/>
</dbReference>
<evidence type="ECO:0000256" key="15">
    <source>
        <dbReference type="PIRSR" id="PIRSR602401-1"/>
    </source>
</evidence>
<gene>
    <name evidence="19 20 21 22" type="primary">LOC102979137</name>
</gene>
<evidence type="ECO:0000313" key="18">
    <source>
        <dbReference type="Proteomes" id="UP000248484"/>
    </source>
</evidence>
<evidence type="ECO:0000256" key="12">
    <source>
        <dbReference type="ARBA" id="ARBA00023033"/>
    </source>
</evidence>
<organism evidence="18 19">
    <name type="scientific">Physeter macrocephalus</name>
    <name type="common">Sperm whale</name>
    <name type="synonym">Physeter catodon</name>
    <dbReference type="NCBI Taxonomy" id="9755"/>
    <lineage>
        <taxon>Eukaryota</taxon>
        <taxon>Metazoa</taxon>
        <taxon>Chordata</taxon>
        <taxon>Craniata</taxon>
        <taxon>Vertebrata</taxon>
        <taxon>Euteleostomi</taxon>
        <taxon>Mammalia</taxon>
        <taxon>Eutheria</taxon>
        <taxon>Laurasiatheria</taxon>
        <taxon>Artiodactyla</taxon>
        <taxon>Whippomorpha</taxon>
        <taxon>Cetacea</taxon>
        <taxon>Odontoceti</taxon>
        <taxon>Physeteridae</taxon>
        <taxon>Physeter</taxon>
    </lineage>
</organism>
<dbReference type="InterPro" id="IPR001128">
    <property type="entry name" value="Cyt_P450"/>
</dbReference>
<dbReference type="GO" id="GO:0070989">
    <property type="term" value="P:oxidative demethylation"/>
    <property type="evidence" value="ECO:0007669"/>
    <property type="project" value="TreeGrafter"/>
</dbReference>
<evidence type="ECO:0000256" key="9">
    <source>
        <dbReference type="ARBA" id="ARBA00022848"/>
    </source>
</evidence>
<dbReference type="RefSeq" id="XP_054945821.1">
    <property type="nucleotide sequence ID" value="XM_055089846.1"/>
</dbReference>
<dbReference type="FunFam" id="1.10.630.10:FF:000096">
    <property type="entry name" value="Cytochrome P450 3A4"/>
    <property type="match status" value="1"/>
</dbReference>
<dbReference type="GO" id="GO:0005506">
    <property type="term" value="F:iron ion binding"/>
    <property type="evidence" value="ECO:0007669"/>
    <property type="project" value="InterPro"/>
</dbReference>
<evidence type="ECO:0000256" key="4">
    <source>
        <dbReference type="ARBA" id="ARBA00010617"/>
    </source>
</evidence>
<evidence type="ECO:0000313" key="21">
    <source>
        <dbReference type="RefSeq" id="XP_054945820.1"/>
    </source>
</evidence>
<dbReference type="InterPro" id="IPR036396">
    <property type="entry name" value="Cyt_P450_sf"/>
</dbReference>
<feature type="binding site" description="axial binding residue" evidence="15">
    <location>
        <position position="496"/>
    </location>
    <ligand>
        <name>heme</name>
        <dbReference type="ChEBI" id="CHEBI:30413"/>
    </ligand>
    <ligandPart>
        <name>Fe</name>
        <dbReference type="ChEBI" id="CHEBI:18248"/>
    </ligandPart>
</feature>
<evidence type="ECO:0000256" key="3">
    <source>
        <dbReference type="ARBA" id="ARBA00004406"/>
    </source>
</evidence>
<evidence type="ECO:0000256" key="2">
    <source>
        <dbReference type="ARBA" id="ARBA00004174"/>
    </source>
</evidence>
<evidence type="ECO:0000256" key="7">
    <source>
        <dbReference type="ARBA" id="ARBA00022723"/>
    </source>
</evidence>
<keyword evidence="13 17" id="KW-0472">Membrane</keyword>
<dbReference type="AlphaFoldDB" id="A0A455C4H4"/>
<protein>
    <recommendedName>
        <fullName evidence="5">unspecific monooxygenase</fullName>
        <ecNumber evidence="5">1.14.14.1</ecNumber>
    </recommendedName>
</protein>
<dbReference type="PRINTS" id="PR00385">
    <property type="entry name" value="P450"/>
</dbReference>
<dbReference type="GO" id="GO:0050649">
    <property type="term" value="F:testosterone 6-beta-hydroxylase activity"/>
    <property type="evidence" value="ECO:0007669"/>
    <property type="project" value="TreeGrafter"/>
</dbReference>
<keyword evidence="18" id="KW-1185">Reference proteome</keyword>
<comment type="subcellular location">
    <subcellularLocation>
        <location evidence="3">Endoplasmic reticulum membrane</location>
        <topology evidence="3">Peripheral membrane protein</topology>
    </subcellularLocation>
    <subcellularLocation>
        <location evidence="2">Microsome membrane</location>
        <topology evidence="2">Peripheral membrane protein</topology>
    </subcellularLocation>
</comment>
<evidence type="ECO:0000256" key="17">
    <source>
        <dbReference type="SAM" id="Phobius"/>
    </source>
</evidence>
<evidence type="ECO:0000256" key="8">
    <source>
        <dbReference type="ARBA" id="ARBA00022824"/>
    </source>
</evidence>
<evidence type="ECO:0000256" key="11">
    <source>
        <dbReference type="ARBA" id="ARBA00023004"/>
    </source>
</evidence>
<evidence type="ECO:0000256" key="5">
    <source>
        <dbReference type="ARBA" id="ARBA00012109"/>
    </source>
</evidence>
<keyword evidence="10 16" id="KW-0560">Oxidoreductase</keyword>
<dbReference type="PANTHER" id="PTHR24302:SF38">
    <property type="entry name" value="CYTOCHROME P450 3A5"/>
    <property type="match status" value="1"/>
</dbReference>
<dbReference type="RefSeq" id="XP_054945819.1">
    <property type="nucleotide sequence ID" value="XM_055089844.1"/>
</dbReference>
<feature type="transmembrane region" description="Helical" evidence="17">
    <location>
        <begin position="267"/>
        <end position="287"/>
    </location>
</feature>
<dbReference type="InterPro" id="IPR002401">
    <property type="entry name" value="Cyt_P450_E_grp-I"/>
</dbReference>
<accession>A0A455C4H4</accession>
<dbReference type="GO" id="GO:0005789">
    <property type="term" value="C:endoplasmic reticulum membrane"/>
    <property type="evidence" value="ECO:0007669"/>
    <property type="project" value="UniProtKB-SubCell"/>
</dbReference>
<dbReference type="InterPro" id="IPR008072">
    <property type="entry name" value="Cyt_P450_E_CYP3A"/>
</dbReference>
<feature type="transmembrane region" description="Helical" evidence="17">
    <location>
        <begin position="12"/>
        <end position="31"/>
    </location>
</feature>